<protein>
    <recommendedName>
        <fullName evidence="3">HK97 gp10 family phage protein</fullName>
    </recommendedName>
</protein>
<name>A0A126R1P7_METOL</name>
<evidence type="ECO:0000313" key="1">
    <source>
        <dbReference type="EMBL" id="AMK16320.1"/>
    </source>
</evidence>
<dbReference type="PATRIC" id="fig|294671.3.peg.1834"/>
<accession>A0A126R1P7</accession>
<keyword evidence="2" id="KW-1185">Reference proteome</keyword>
<organism evidence="1 2">
    <name type="scientific">Methanobrevibacter olleyae</name>
    <dbReference type="NCBI Taxonomy" id="294671"/>
    <lineage>
        <taxon>Archaea</taxon>
        <taxon>Methanobacteriati</taxon>
        <taxon>Methanobacteriota</taxon>
        <taxon>Methanomada group</taxon>
        <taxon>Methanobacteria</taxon>
        <taxon>Methanobacteriales</taxon>
        <taxon>Methanobacteriaceae</taxon>
        <taxon>Methanobrevibacter</taxon>
    </lineage>
</organism>
<dbReference type="STRING" id="294671.YLM1_1765"/>
<evidence type="ECO:0008006" key="3">
    <source>
        <dbReference type="Google" id="ProtNLM"/>
    </source>
</evidence>
<reference evidence="2" key="2">
    <citation type="submission" date="2016-02" db="EMBL/GenBank/DDBJ databases">
        <title>The draft genome sequence of the rumen methanogen Methanobrevibacter olleyae YLM1.</title>
        <authorList>
            <consortium name="New Zealand Agricultural Greenhouse Gas Research Centre/Pastoral Greenhouse Gas Research Consortium"/>
            <person name="Kelly W.J."/>
            <person name="Li D."/>
            <person name="Lambie S.C."/>
            <person name="Attwood G.T."/>
            <person name="Altermann E."/>
            <person name="Leahy S.C."/>
        </authorList>
    </citation>
    <scope>NUCLEOTIDE SEQUENCE [LARGE SCALE GENOMIC DNA]</scope>
    <source>
        <strain evidence="2">YLM1</strain>
    </source>
</reference>
<sequence>MGAWPELDTEINVNVDTSDLDQLIDLINSSDLSEVFAPATEIFTDLKKGIEDGSSKGAKELAERTKSLQELTIGLNGSIARGALLNSINVEETGDRSYLVGTSIEHFYPLTIEKGRGAVVPVTKKFLHYYTLSGVEIFSKYSSPTSPKPFVELAYQQVLGEAEDIIWRNIANVTDR</sequence>
<dbReference type="KEGG" id="mol:YLM1_1765"/>
<proteinExistence type="predicted"/>
<dbReference type="RefSeq" id="WP_067148702.1">
    <property type="nucleotide sequence ID" value="NZ_CP014265.1"/>
</dbReference>
<reference evidence="1 2" key="1">
    <citation type="journal article" date="2016" name="Genome Announc.">
        <title>Draft Genome Sequence of the Rumen Methanogen Methanobrevibacter olleyae YLM1.</title>
        <authorList>
            <person name="Kelly W.J."/>
            <person name="Li D."/>
            <person name="Lambie S.C."/>
            <person name="Cox F."/>
            <person name="Attwood G.T."/>
            <person name="Altermann E."/>
            <person name="Leahy S.C."/>
        </authorList>
    </citation>
    <scope>NUCLEOTIDE SEQUENCE [LARGE SCALE GENOMIC DNA]</scope>
    <source>
        <strain evidence="1 2">YLM1</strain>
    </source>
</reference>
<dbReference type="EMBL" id="CP014265">
    <property type="protein sequence ID" value="AMK16320.1"/>
    <property type="molecule type" value="Genomic_DNA"/>
</dbReference>
<gene>
    <name evidence="1" type="ORF">YLM1_1765</name>
</gene>
<dbReference type="Proteomes" id="UP000066376">
    <property type="component" value="Chromosome"/>
</dbReference>
<dbReference type="AlphaFoldDB" id="A0A126R1P7"/>
<evidence type="ECO:0000313" key="2">
    <source>
        <dbReference type="Proteomes" id="UP000066376"/>
    </source>
</evidence>
<dbReference type="GeneID" id="28490074"/>